<organism evidence="1 2">
    <name type="scientific">Dentiscutata heterogama</name>
    <dbReference type="NCBI Taxonomy" id="1316150"/>
    <lineage>
        <taxon>Eukaryota</taxon>
        <taxon>Fungi</taxon>
        <taxon>Fungi incertae sedis</taxon>
        <taxon>Mucoromycota</taxon>
        <taxon>Glomeromycotina</taxon>
        <taxon>Glomeromycetes</taxon>
        <taxon>Diversisporales</taxon>
        <taxon>Gigasporaceae</taxon>
        <taxon>Dentiscutata</taxon>
    </lineage>
</organism>
<proteinExistence type="predicted"/>
<protein>
    <submittedName>
        <fullName evidence="1">5826_t:CDS:1</fullName>
    </submittedName>
</protein>
<comment type="caution">
    <text evidence="1">The sequence shown here is derived from an EMBL/GenBank/DDBJ whole genome shotgun (WGS) entry which is preliminary data.</text>
</comment>
<keyword evidence="2" id="KW-1185">Reference proteome</keyword>
<evidence type="ECO:0000313" key="2">
    <source>
        <dbReference type="Proteomes" id="UP000789702"/>
    </source>
</evidence>
<dbReference type="Proteomes" id="UP000789702">
    <property type="component" value="Unassembled WGS sequence"/>
</dbReference>
<evidence type="ECO:0000313" key="1">
    <source>
        <dbReference type="EMBL" id="CAG8461737.1"/>
    </source>
</evidence>
<gene>
    <name evidence="1" type="ORF">DHETER_LOCUS1314</name>
</gene>
<name>A0ACA9K9V1_9GLOM</name>
<dbReference type="EMBL" id="CAJVPU010000771">
    <property type="protein sequence ID" value="CAG8461737.1"/>
    <property type="molecule type" value="Genomic_DNA"/>
</dbReference>
<sequence length="817" mass="93539">MIFQCEDAESRIAFRLINQHLVEDSIRLMSMCPTMDLLAVCTESGCVWVARWYNALEKIWTLPPSQDGEETVEAFTWRPDGKVIAIGYSNGIIRLYNVDKLEMIHELFQKPLKSPSSKSFAINFLFWVQETKKDSEIINDATNDFSMSAHPVQKYLPRLNTMPHAKPISKLLGDLNESDEDDLDDRSSSSIDLLLAGDTGGNLHLSVYGIYNLQPISLSQHIQLKNATIIEASVTPDLSLITLLIRTDDCSTSSASTGFHKDRLFFVTFNTGLLYTQKLEIRTLSQRYTAIKYLTDYIFKGIKQIESEYQDLKFLTNKFVESFQEEAKSKLSAEFVRLLATGKPSALLDEYMESHLTKRALKDWESKGQKTFDRIREYINHYVRIGCERLIIELNALVGYSKWPQKFQKLGLNESFIHSCVILAGCIISRLEKLNSIIDEEYINFLEFHQWLQFEFDNITSLEQSTNPEASPRVDVHKVSSYIKNSLGKDFLNNLEKFFVDDQQSSTISLPSFEFSFSCNSLDNCDLFQYNSSQSSELPAYPYDFLSSNNAFQRAPSFESFVTELINRCDILSSTTADNVAKSVKAHELVDIVEGINYCIDNIFLADMKIVTEGLATNAYVIFYLSQDRNVSPTLWVLRFPLYTNTSKSYTPSLKFADNFSRSKNGDIACIQLVNNEHPEEYLSITDLNLYDDEKLYMTVVGSENDEPILLSEVKYTELNFISIPEPYDLQSTNEFKLPNVINQVLDRMRNGNFTPLLVQRFRDLTYFKPLQLTTNGARGLIGALSNDKKSIIIFDANEEDVYDMKDDDENIKMMEE</sequence>
<reference evidence="1" key="1">
    <citation type="submission" date="2021-06" db="EMBL/GenBank/DDBJ databases">
        <authorList>
            <person name="Kallberg Y."/>
            <person name="Tangrot J."/>
            <person name="Rosling A."/>
        </authorList>
    </citation>
    <scope>NUCLEOTIDE SEQUENCE</scope>
    <source>
        <strain evidence="1">IL203A</strain>
    </source>
</reference>
<accession>A0ACA9K9V1</accession>